<proteinExistence type="predicted"/>
<accession>A0A7J2TI31</accession>
<evidence type="ECO:0000259" key="4">
    <source>
        <dbReference type="PROSITE" id="PS50893"/>
    </source>
</evidence>
<dbReference type="SUPFAM" id="SSF52540">
    <property type="entry name" value="P-loop containing nucleoside triphosphate hydrolases"/>
    <property type="match status" value="1"/>
</dbReference>
<name>A0A7J2TI31_ARCFL</name>
<comment type="caution">
    <text evidence="5">The sequence shown here is derived from an EMBL/GenBank/DDBJ whole genome shotgun (WGS) entry which is preliminary data.</text>
</comment>
<dbReference type="InterPro" id="IPR003593">
    <property type="entry name" value="AAA+_ATPase"/>
</dbReference>
<feature type="domain" description="ABC transporter" evidence="4">
    <location>
        <begin position="4"/>
        <end position="208"/>
    </location>
</feature>
<dbReference type="Pfam" id="PF00005">
    <property type="entry name" value="ABC_tran"/>
    <property type="match status" value="1"/>
</dbReference>
<protein>
    <submittedName>
        <fullName evidence="5">ATP-binding cassette domain-containing protein</fullName>
    </submittedName>
</protein>
<keyword evidence="3 5" id="KW-0067">ATP-binding</keyword>
<sequence>MAMLEVVRISKMFGKDVVLKNVTFSLKNGILGIYGPNGSGKTTLLKIISGFEKPSCGWIFFNGKEITNMAPQKIVKLGIAMAFQIPRVFWNLTVYENVLLAAREKDYAMEICEELNIKDILFKKANEISQGKLKLLQLALCFALKPKLALLDEPFASLDAENVEIVLDYLRRRGDEISMIITAHRTKLLKGLASCMFEMRGGKIVRSS</sequence>
<dbReference type="InterPro" id="IPR003439">
    <property type="entry name" value="ABC_transporter-like_ATP-bd"/>
</dbReference>
<evidence type="ECO:0000256" key="2">
    <source>
        <dbReference type="ARBA" id="ARBA00022741"/>
    </source>
</evidence>
<evidence type="ECO:0000256" key="1">
    <source>
        <dbReference type="ARBA" id="ARBA00022448"/>
    </source>
</evidence>
<reference evidence="5" key="1">
    <citation type="journal article" date="2020" name="mSystems">
        <title>Genome- and Community-Level Interaction Insights into Carbon Utilization and Element Cycling Functions of Hydrothermarchaeota in Hydrothermal Sediment.</title>
        <authorList>
            <person name="Zhou Z."/>
            <person name="Liu Y."/>
            <person name="Xu W."/>
            <person name="Pan J."/>
            <person name="Luo Z.H."/>
            <person name="Li M."/>
        </authorList>
    </citation>
    <scope>NUCLEOTIDE SEQUENCE [LARGE SCALE GENOMIC DNA]</scope>
    <source>
        <strain evidence="5">SpSt-26</strain>
    </source>
</reference>
<keyword evidence="2" id="KW-0547">Nucleotide-binding</keyword>
<dbReference type="Gene3D" id="3.40.50.300">
    <property type="entry name" value="P-loop containing nucleotide triphosphate hydrolases"/>
    <property type="match status" value="1"/>
</dbReference>
<dbReference type="GO" id="GO:0005886">
    <property type="term" value="C:plasma membrane"/>
    <property type="evidence" value="ECO:0007669"/>
    <property type="project" value="TreeGrafter"/>
</dbReference>
<dbReference type="GO" id="GO:0016887">
    <property type="term" value="F:ATP hydrolysis activity"/>
    <property type="evidence" value="ECO:0007669"/>
    <property type="project" value="InterPro"/>
</dbReference>
<dbReference type="GO" id="GO:0005524">
    <property type="term" value="F:ATP binding"/>
    <property type="evidence" value="ECO:0007669"/>
    <property type="project" value="UniProtKB-KW"/>
</dbReference>
<evidence type="ECO:0000256" key="3">
    <source>
        <dbReference type="ARBA" id="ARBA00022840"/>
    </source>
</evidence>
<organism evidence="5">
    <name type="scientific">Archaeoglobus fulgidus</name>
    <dbReference type="NCBI Taxonomy" id="2234"/>
    <lineage>
        <taxon>Archaea</taxon>
        <taxon>Methanobacteriati</taxon>
        <taxon>Methanobacteriota</taxon>
        <taxon>Archaeoglobi</taxon>
        <taxon>Archaeoglobales</taxon>
        <taxon>Archaeoglobaceae</taxon>
        <taxon>Archaeoglobus</taxon>
    </lineage>
</organism>
<dbReference type="SMART" id="SM00382">
    <property type="entry name" value="AAA"/>
    <property type="match status" value="1"/>
</dbReference>
<dbReference type="PROSITE" id="PS50893">
    <property type="entry name" value="ABC_TRANSPORTER_2"/>
    <property type="match status" value="1"/>
</dbReference>
<gene>
    <name evidence="5" type="ORF">ENP88_02395</name>
</gene>
<dbReference type="EMBL" id="DSLA01000037">
    <property type="protein sequence ID" value="HEH35008.1"/>
    <property type="molecule type" value="Genomic_DNA"/>
</dbReference>
<dbReference type="AlphaFoldDB" id="A0A7J2TI31"/>
<evidence type="ECO:0000313" key="5">
    <source>
        <dbReference type="EMBL" id="HEH35008.1"/>
    </source>
</evidence>
<dbReference type="PANTHER" id="PTHR45772">
    <property type="entry name" value="CONSERVED COMPONENT OF ABC TRANSPORTER FOR NATURAL AMINO ACIDS-RELATED"/>
    <property type="match status" value="1"/>
</dbReference>
<keyword evidence="1" id="KW-0813">Transport</keyword>
<dbReference type="InterPro" id="IPR051120">
    <property type="entry name" value="ABC_AA/LPS_Transport"/>
</dbReference>
<dbReference type="InterPro" id="IPR027417">
    <property type="entry name" value="P-loop_NTPase"/>
</dbReference>